<dbReference type="Gene3D" id="3.40.50.11090">
    <property type="match status" value="1"/>
</dbReference>
<dbReference type="Gene3D" id="3.40.50.2000">
    <property type="entry name" value="Glycogen Phosphorylase B"/>
    <property type="match status" value="1"/>
</dbReference>
<accession>A0A9E6Y2X5</accession>
<dbReference type="Pfam" id="PF13692">
    <property type="entry name" value="Glyco_trans_1_4"/>
    <property type="match status" value="1"/>
</dbReference>
<evidence type="ECO:0000313" key="2">
    <source>
        <dbReference type="Proteomes" id="UP001162834"/>
    </source>
</evidence>
<proteinExistence type="predicted"/>
<dbReference type="KEGG" id="sbae:DSM104329_05048"/>
<name>A0A9E6Y2X5_9ACTN</name>
<dbReference type="SUPFAM" id="SSF53756">
    <property type="entry name" value="UDP-Glycosyltransferase/glycogen phosphorylase"/>
    <property type="match status" value="1"/>
</dbReference>
<gene>
    <name evidence="1" type="ORF">DSM104329_05048</name>
</gene>
<dbReference type="EMBL" id="CP087164">
    <property type="protein sequence ID" value="UGS38618.1"/>
    <property type="molecule type" value="Genomic_DNA"/>
</dbReference>
<sequence length="412" mass="45317">MAFLTQDLQLSGGVGVVVEHASQLARRHGFDVSLVLTQQQAEPDWAFRGLEHLHVVPLDEARRMRFDVAVSTWWETADQLFDLSAARYASFVQSLEDRFYLPEEPERMAAALALDLPVRFVTEARWIVRCLEALRGPGGDRVLFVRNGVAKDVFVSPPAAPVALRGPLRVLVEGSAQIAFKGVGEALAAAGAMDEARSVTLVTPDREGEVPTGADEVVRAVPHGEMARLYAAHDVVLKLSRVEGMFGPPLEGFHMGATCVVTPVTGHEEYVRHGVNGMVVDWDDVRGTARMLDLLASDRALLHRLRTGALATARAWPSVEQSGAFMALALRRIAAEPPPSPQAVGRRLVRDLQANLAVSQRLTIDHTITSGVLKDLREQNAYKVGVWLRGAFLRLSAPVRRVRWWLRSRSES</sequence>
<dbReference type="Proteomes" id="UP001162834">
    <property type="component" value="Chromosome"/>
</dbReference>
<evidence type="ECO:0008006" key="3">
    <source>
        <dbReference type="Google" id="ProtNLM"/>
    </source>
</evidence>
<keyword evidence="2" id="KW-1185">Reference proteome</keyword>
<organism evidence="1 2">
    <name type="scientific">Capillimicrobium parvum</name>
    <dbReference type="NCBI Taxonomy" id="2884022"/>
    <lineage>
        <taxon>Bacteria</taxon>
        <taxon>Bacillati</taxon>
        <taxon>Actinomycetota</taxon>
        <taxon>Thermoleophilia</taxon>
        <taxon>Solirubrobacterales</taxon>
        <taxon>Capillimicrobiaceae</taxon>
        <taxon>Capillimicrobium</taxon>
    </lineage>
</organism>
<dbReference type="CDD" id="cd03801">
    <property type="entry name" value="GT4_PimA-like"/>
    <property type="match status" value="1"/>
</dbReference>
<evidence type="ECO:0000313" key="1">
    <source>
        <dbReference type="EMBL" id="UGS38618.1"/>
    </source>
</evidence>
<reference evidence="1" key="1">
    <citation type="journal article" date="2022" name="Int. J. Syst. Evol. Microbiol.">
        <title>Pseudomonas aegrilactucae sp. nov. and Pseudomonas morbosilactucae sp. nov., pathogens causing bacterial rot of lettuce in Japan.</title>
        <authorList>
            <person name="Sawada H."/>
            <person name="Fujikawa T."/>
            <person name="Satou M."/>
        </authorList>
    </citation>
    <scope>NUCLEOTIDE SEQUENCE</scope>
    <source>
        <strain evidence="1">0166_1</strain>
    </source>
</reference>
<dbReference type="AlphaFoldDB" id="A0A9E6Y2X5"/>
<protein>
    <recommendedName>
        <fullName evidence="3">Glycosyltransferase</fullName>
    </recommendedName>
</protein>